<dbReference type="SMART" id="SM00345">
    <property type="entry name" value="HTH_GNTR"/>
    <property type="match status" value="1"/>
</dbReference>
<keyword evidence="8" id="KW-1185">Reference proteome</keyword>
<comment type="caution">
    <text evidence="5">The sequence shown here is derived from an EMBL/GenBank/DDBJ whole genome shotgun (WGS) entry which is preliminary data.</text>
</comment>
<dbReference type="SUPFAM" id="SSF48008">
    <property type="entry name" value="GntR ligand-binding domain-like"/>
    <property type="match status" value="1"/>
</dbReference>
<dbReference type="Proteomes" id="UP001177341">
    <property type="component" value="Unassembled WGS sequence"/>
</dbReference>
<dbReference type="Gene3D" id="1.10.10.10">
    <property type="entry name" value="Winged helix-like DNA-binding domain superfamily/Winged helix DNA-binding domain"/>
    <property type="match status" value="1"/>
</dbReference>
<dbReference type="Pfam" id="PF00392">
    <property type="entry name" value="GntR"/>
    <property type="match status" value="1"/>
</dbReference>
<evidence type="ECO:0000313" key="7">
    <source>
        <dbReference type="Proteomes" id="UP001169862"/>
    </source>
</evidence>
<dbReference type="Gene3D" id="1.20.120.530">
    <property type="entry name" value="GntR ligand-binding domain-like"/>
    <property type="match status" value="1"/>
</dbReference>
<evidence type="ECO:0000313" key="5">
    <source>
        <dbReference type="EMBL" id="MDO6455109.1"/>
    </source>
</evidence>
<proteinExistence type="predicted"/>
<accession>A0AAW7XQ18</accession>
<sequence>MSNLEKSGSTFQFERVGQTGSLASHVAKQLESQITTGAIGIGEKLPTENKLCELFGVSRTVIREAITQLKSLGLVETRRGVGTTVMRSQPTETMYAYTINPTAVEDILNILEMRLSVETAAAEFAAIRHDSADMQRMEQSLAAFNNALERGEQARKEDYDFHLAISLATKNPFFRQFYEQFNKNVIPRAKLVNTNLDQVATDAYLQRVKEEHEEILSAIRSRDAELARKAMHKHLYRAYHLYEKYQTHNRFE</sequence>
<keyword evidence="1" id="KW-0805">Transcription regulation</keyword>
<dbReference type="Pfam" id="PF07729">
    <property type="entry name" value="FCD"/>
    <property type="match status" value="1"/>
</dbReference>
<dbReference type="InterPro" id="IPR000524">
    <property type="entry name" value="Tscrpt_reg_HTH_GntR"/>
</dbReference>
<dbReference type="InterPro" id="IPR036388">
    <property type="entry name" value="WH-like_DNA-bd_sf"/>
</dbReference>
<organism evidence="5 7">
    <name type="scientific">Neptunomonas phycophila</name>
    <dbReference type="NCBI Taxonomy" id="1572645"/>
    <lineage>
        <taxon>Bacteria</taxon>
        <taxon>Pseudomonadati</taxon>
        <taxon>Pseudomonadota</taxon>
        <taxon>Gammaproteobacteria</taxon>
        <taxon>Oceanospirillales</taxon>
        <taxon>Oceanospirillaceae</taxon>
        <taxon>Neptunomonas</taxon>
    </lineage>
</organism>
<evidence type="ECO:0000259" key="4">
    <source>
        <dbReference type="PROSITE" id="PS50949"/>
    </source>
</evidence>
<dbReference type="SMART" id="SM00895">
    <property type="entry name" value="FCD"/>
    <property type="match status" value="1"/>
</dbReference>
<keyword evidence="3" id="KW-0804">Transcription</keyword>
<evidence type="ECO:0000313" key="6">
    <source>
        <dbReference type="EMBL" id="MDP2523900.1"/>
    </source>
</evidence>
<dbReference type="EMBL" id="JAUOPG010000012">
    <property type="protein sequence ID" value="MDO6455109.1"/>
    <property type="molecule type" value="Genomic_DNA"/>
</dbReference>
<keyword evidence="2" id="KW-0238">DNA-binding</keyword>
<dbReference type="PANTHER" id="PTHR43537">
    <property type="entry name" value="TRANSCRIPTIONAL REGULATOR, GNTR FAMILY"/>
    <property type="match status" value="1"/>
</dbReference>
<dbReference type="GO" id="GO:0003700">
    <property type="term" value="F:DNA-binding transcription factor activity"/>
    <property type="evidence" value="ECO:0007669"/>
    <property type="project" value="InterPro"/>
</dbReference>
<dbReference type="PANTHER" id="PTHR43537:SF5">
    <property type="entry name" value="UXU OPERON TRANSCRIPTIONAL REGULATOR"/>
    <property type="match status" value="1"/>
</dbReference>
<protein>
    <submittedName>
        <fullName evidence="5">FadR/GntR family transcriptional regulator</fullName>
    </submittedName>
</protein>
<gene>
    <name evidence="5" type="ORF">Q4490_16170</name>
    <name evidence="6" type="ORF">Q8W30_15090</name>
</gene>
<dbReference type="AlphaFoldDB" id="A0AAW7XQ18"/>
<evidence type="ECO:0000256" key="1">
    <source>
        <dbReference type="ARBA" id="ARBA00023015"/>
    </source>
</evidence>
<dbReference type="InterPro" id="IPR008920">
    <property type="entry name" value="TF_FadR/GntR_C"/>
</dbReference>
<dbReference type="PRINTS" id="PR00035">
    <property type="entry name" value="HTHGNTR"/>
</dbReference>
<dbReference type="InterPro" id="IPR036390">
    <property type="entry name" value="WH_DNA-bd_sf"/>
</dbReference>
<dbReference type="InterPro" id="IPR011711">
    <property type="entry name" value="GntR_C"/>
</dbReference>
<dbReference type="PROSITE" id="PS50949">
    <property type="entry name" value="HTH_GNTR"/>
    <property type="match status" value="1"/>
</dbReference>
<evidence type="ECO:0000313" key="8">
    <source>
        <dbReference type="Proteomes" id="UP001177341"/>
    </source>
</evidence>
<dbReference type="EMBL" id="JAUYVO010000011">
    <property type="protein sequence ID" value="MDP2523900.1"/>
    <property type="molecule type" value="Genomic_DNA"/>
</dbReference>
<dbReference type="SUPFAM" id="SSF46785">
    <property type="entry name" value="Winged helix' DNA-binding domain"/>
    <property type="match status" value="1"/>
</dbReference>
<name>A0AAW7XQ18_9GAMM</name>
<dbReference type="CDD" id="cd07377">
    <property type="entry name" value="WHTH_GntR"/>
    <property type="match status" value="1"/>
</dbReference>
<feature type="domain" description="HTH gntR-type" evidence="4">
    <location>
        <begin position="20"/>
        <end position="88"/>
    </location>
</feature>
<evidence type="ECO:0000256" key="3">
    <source>
        <dbReference type="ARBA" id="ARBA00023163"/>
    </source>
</evidence>
<dbReference type="GO" id="GO:0003677">
    <property type="term" value="F:DNA binding"/>
    <property type="evidence" value="ECO:0007669"/>
    <property type="project" value="UniProtKB-KW"/>
</dbReference>
<dbReference type="Proteomes" id="UP001169862">
    <property type="component" value="Unassembled WGS sequence"/>
</dbReference>
<evidence type="ECO:0000256" key="2">
    <source>
        <dbReference type="ARBA" id="ARBA00023125"/>
    </source>
</evidence>
<dbReference type="RefSeq" id="WP_215151371.1">
    <property type="nucleotide sequence ID" value="NZ_JAHHDZ010000007.1"/>
</dbReference>
<reference evidence="5" key="1">
    <citation type="submission" date="2023-07" db="EMBL/GenBank/DDBJ databases">
        <title>Genome content predicts the carbon catabolic preferences of heterotrophic bacteria.</title>
        <authorList>
            <person name="Gralka M."/>
        </authorList>
    </citation>
    <scope>NUCLEOTIDE SEQUENCE</scope>
    <source>
        <strain evidence="6">5G01</strain>
        <strain evidence="5">I2M16</strain>
    </source>
</reference>